<sequence>MNVTACSPAAIQPRVLYGADILSLSASWTSNFTLNVPADFNYNHGDIAVENAQFCNITVTYTHPGYTDNISVETWLPREWNGRLQATGGGGWSAGRFVLSNFFMAGAIGEGYATTTTDAGLGEAGSPNAWALKSPGNVDLVALQNLGSRSLDDQATIAKNLVRSFY</sequence>
<evidence type="ECO:0000256" key="3">
    <source>
        <dbReference type="ARBA" id="ARBA00022801"/>
    </source>
</evidence>
<dbReference type="RefSeq" id="XP_041560757.1">
    <property type="nucleotide sequence ID" value="XM_041694981.1"/>
</dbReference>
<dbReference type="OrthoDB" id="3039123at2759"/>
<organism evidence="6 7">
    <name type="scientific">Aspergillus puulaauensis</name>
    <dbReference type="NCBI Taxonomy" id="1220207"/>
    <lineage>
        <taxon>Eukaryota</taxon>
        <taxon>Fungi</taxon>
        <taxon>Dikarya</taxon>
        <taxon>Ascomycota</taxon>
        <taxon>Pezizomycotina</taxon>
        <taxon>Eurotiomycetes</taxon>
        <taxon>Eurotiomycetidae</taxon>
        <taxon>Eurotiales</taxon>
        <taxon>Aspergillaceae</taxon>
        <taxon>Aspergillus</taxon>
    </lineage>
</organism>
<dbReference type="InterPro" id="IPR011118">
    <property type="entry name" value="Tannase/feruloyl_esterase"/>
</dbReference>
<dbReference type="EMBL" id="AP024449">
    <property type="protein sequence ID" value="BCS28571.1"/>
    <property type="molecule type" value="Genomic_DNA"/>
</dbReference>
<reference evidence="6" key="2">
    <citation type="submission" date="2021-02" db="EMBL/GenBank/DDBJ databases">
        <title>Aspergillus puulaauensis MK2 genome sequence.</title>
        <authorList>
            <person name="Futagami T."/>
            <person name="Mori K."/>
            <person name="Kadooka C."/>
            <person name="Tanaka T."/>
        </authorList>
    </citation>
    <scope>NUCLEOTIDE SEQUENCE</scope>
    <source>
        <strain evidence="6">MK2</strain>
    </source>
</reference>
<dbReference type="GeneID" id="64978568"/>
<dbReference type="EC" id="3.1.1.-" evidence="5"/>
<gene>
    <name evidence="6" type="ORF">APUU_70141A</name>
</gene>
<proteinExistence type="inferred from homology"/>
<keyword evidence="2" id="KW-0732">Signal</keyword>
<keyword evidence="7" id="KW-1185">Reference proteome</keyword>
<name>A0A7R8ARL1_9EURO</name>
<reference evidence="6" key="1">
    <citation type="submission" date="2021-01" db="EMBL/GenBank/DDBJ databases">
        <authorList>
            <consortium name="Aspergillus puulaauensis MK2 genome sequencing consortium"/>
            <person name="Kazuki M."/>
            <person name="Futagami T."/>
        </authorList>
    </citation>
    <scope>NUCLEOTIDE SEQUENCE</scope>
    <source>
        <strain evidence="6">MK2</strain>
    </source>
</reference>
<dbReference type="GO" id="GO:0052689">
    <property type="term" value="F:carboxylic ester hydrolase activity"/>
    <property type="evidence" value="ECO:0007669"/>
    <property type="project" value="UniProtKB-KW"/>
</dbReference>
<dbReference type="Proteomes" id="UP000654913">
    <property type="component" value="Chromosome 7"/>
</dbReference>
<keyword evidence="1" id="KW-0719">Serine esterase</keyword>
<evidence type="ECO:0000256" key="4">
    <source>
        <dbReference type="ARBA" id="ARBA00023157"/>
    </source>
</evidence>
<evidence type="ECO:0000313" key="6">
    <source>
        <dbReference type="EMBL" id="BCS28571.1"/>
    </source>
</evidence>
<keyword evidence="3 5" id="KW-0378">Hydrolase</keyword>
<evidence type="ECO:0000256" key="5">
    <source>
        <dbReference type="RuleBase" id="RU361238"/>
    </source>
</evidence>
<dbReference type="AlphaFoldDB" id="A0A7R8ARL1"/>
<dbReference type="PANTHER" id="PTHR33938">
    <property type="entry name" value="FERULOYL ESTERASE B-RELATED"/>
    <property type="match status" value="1"/>
</dbReference>
<evidence type="ECO:0000256" key="1">
    <source>
        <dbReference type="ARBA" id="ARBA00022487"/>
    </source>
</evidence>
<accession>A0A7R8ARL1</accession>
<dbReference type="KEGG" id="apuu:APUU_70141A"/>
<keyword evidence="4" id="KW-1015">Disulfide bond</keyword>
<evidence type="ECO:0000256" key="2">
    <source>
        <dbReference type="ARBA" id="ARBA00022729"/>
    </source>
</evidence>
<protein>
    <recommendedName>
        <fullName evidence="5">Carboxylic ester hydrolase</fullName>
        <ecNumber evidence="5">3.1.1.-</ecNumber>
    </recommendedName>
</protein>
<dbReference type="Pfam" id="PF07519">
    <property type="entry name" value="Tannase"/>
    <property type="match status" value="1"/>
</dbReference>
<dbReference type="PANTHER" id="PTHR33938:SF13">
    <property type="entry name" value="CARBOXYLIC ESTER HYDROLASE"/>
    <property type="match status" value="1"/>
</dbReference>
<comment type="similarity">
    <text evidence="5">Belongs to the tannase family.</text>
</comment>
<evidence type="ECO:0000313" key="7">
    <source>
        <dbReference type="Proteomes" id="UP000654913"/>
    </source>
</evidence>